<feature type="region of interest" description="Disordered" evidence="1">
    <location>
        <begin position="38"/>
        <end position="61"/>
    </location>
</feature>
<evidence type="ECO:0000256" key="1">
    <source>
        <dbReference type="SAM" id="MobiDB-lite"/>
    </source>
</evidence>
<feature type="compositionally biased region" description="Polar residues" evidence="1">
    <location>
        <begin position="354"/>
        <end position="363"/>
    </location>
</feature>
<proteinExistence type="predicted"/>
<feature type="compositionally biased region" description="Acidic residues" evidence="1">
    <location>
        <begin position="302"/>
        <end position="312"/>
    </location>
</feature>
<evidence type="ECO:0000313" key="3">
    <source>
        <dbReference type="Proteomes" id="UP000077266"/>
    </source>
</evidence>
<accession>A0A166A0J5</accession>
<name>A0A166A0J5_EXIGL</name>
<protein>
    <submittedName>
        <fullName evidence="2">Uncharacterized protein</fullName>
    </submittedName>
</protein>
<feature type="compositionally biased region" description="Polar residues" evidence="1">
    <location>
        <begin position="210"/>
        <end position="226"/>
    </location>
</feature>
<dbReference type="AlphaFoldDB" id="A0A166A0J5"/>
<dbReference type="Proteomes" id="UP000077266">
    <property type="component" value="Unassembled WGS sequence"/>
</dbReference>
<reference evidence="2 3" key="1">
    <citation type="journal article" date="2016" name="Mol. Biol. Evol.">
        <title>Comparative Genomics of Early-Diverging Mushroom-Forming Fungi Provides Insights into the Origins of Lignocellulose Decay Capabilities.</title>
        <authorList>
            <person name="Nagy L.G."/>
            <person name="Riley R."/>
            <person name="Tritt A."/>
            <person name="Adam C."/>
            <person name="Daum C."/>
            <person name="Floudas D."/>
            <person name="Sun H."/>
            <person name="Yadav J.S."/>
            <person name="Pangilinan J."/>
            <person name="Larsson K.H."/>
            <person name="Matsuura K."/>
            <person name="Barry K."/>
            <person name="Labutti K."/>
            <person name="Kuo R."/>
            <person name="Ohm R.A."/>
            <person name="Bhattacharya S.S."/>
            <person name="Shirouzu T."/>
            <person name="Yoshinaga Y."/>
            <person name="Martin F.M."/>
            <person name="Grigoriev I.V."/>
            <person name="Hibbett D.S."/>
        </authorList>
    </citation>
    <scope>NUCLEOTIDE SEQUENCE [LARGE SCALE GENOMIC DNA]</scope>
    <source>
        <strain evidence="2 3">HHB12029</strain>
    </source>
</reference>
<dbReference type="InParanoid" id="A0A166A0J5"/>
<dbReference type="EMBL" id="KV426125">
    <property type="protein sequence ID" value="KZV87439.1"/>
    <property type="molecule type" value="Genomic_DNA"/>
</dbReference>
<organism evidence="2 3">
    <name type="scientific">Exidia glandulosa HHB12029</name>
    <dbReference type="NCBI Taxonomy" id="1314781"/>
    <lineage>
        <taxon>Eukaryota</taxon>
        <taxon>Fungi</taxon>
        <taxon>Dikarya</taxon>
        <taxon>Basidiomycota</taxon>
        <taxon>Agaricomycotina</taxon>
        <taxon>Agaricomycetes</taxon>
        <taxon>Auriculariales</taxon>
        <taxon>Exidiaceae</taxon>
        <taxon>Exidia</taxon>
    </lineage>
</organism>
<sequence>MNALPIALGLDPTAIASIALFATGFVVGSAFRHARGATSVKGPDRARSAPEPTPTPTSMDVDYDYGSDGGEIARVLNTLREQRVNTTCTWRRAGLLLLSPPPSRTLAQELLGPLQIVRIGEVFEWLEPFPYATNDDLDGTTLLQKLLQTLFLEMAKCVRIPPRRSLETPRKRTRFLDGTTPGVDVSTPSTPASSSSRRFAGHTPGLRSALRNSATAKGYNSTYNTPTSIASSSSSSSSSTSTANSVGSARMLPPHAPVFRPTSSPLTPASTPTTVRARRPLMLRPATPGSSPLKRTYAFYEADTDEDEDSVAGDENSPLKNKGTSLSAGLERTEALALSGPISTPTSAAIFEVTQPSLTSTSESGAGAPAQGSASAVDSPSSSASGSPTLTSDASIE</sequence>
<feature type="compositionally biased region" description="Low complexity" evidence="1">
    <location>
        <begin position="186"/>
        <end position="196"/>
    </location>
</feature>
<feature type="compositionally biased region" description="Low complexity" evidence="1">
    <location>
        <begin position="227"/>
        <end position="249"/>
    </location>
</feature>
<evidence type="ECO:0000313" key="2">
    <source>
        <dbReference type="EMBL" id="KZV87439.1"/>
    </source>
</evidence>
<gene>
    <name evidence="2" type="ORF">EXIGLDRAFT_773649</name>
</gene>
<feature type="region of interest" description="Disordered" evidence="1">
    <location>
        <begin position="168"/>
        <end position="326"/>
    </location>
</feature>
<feature type="compositionally biased region" description="Low complexity" evidence="1">
    <location>
        <begin position="364"/>
        <end position="397"/>
    </location>
</feature>
<feature type="region of interest" description="Disordered" evidence="1">
    <location>
        <begin position="353"/>
        <end position="397"/>
    </location>
</feature>
<keyword evidence="3" id="KW-1185">Reference proteome</keyword>
<feature type="compositionally biased region" description="Low complexity" evidence="1">
    <location>
        <begin position="261"/>
        <end position="274"/>
    </location>
</feature>